<dbReference type="Proteomes" id="UP001055219">
    <property type="component" value="Unassembled WGS sequence"/>
</dbReference>
<dbReference type="EC" id="1.13.11.93" evidence="6"/>
<dbReference type="GO" id="GO:0051213">
    <property type="term" value="F:dioxygenase activity"/>
    <property type="evidence" value="ECO:0007669"/>
    <property type="project" value="UniProtKB-KW"/>
</dbReference>
<evidence type="ECO:0000313" key="9">
    <source>
        <dbReference type="Proteomes" id="UP001055219"/>
    </source>
</evidence>
<proteinExistence type="inferred from homology"/>
<evidence type="ECO:0000256" key="2">
    <source>
        <dbReference type="ARBA" id="ARBA00022964"/>
    </source>
</evidence>
<keyword evidence="3" id="KW-0560">Oxidoreductase</keyword>
<dbReference type="PANTHER" id="PTHR39479:SF2">
    <property type="entry name" value="2-OXOADIPATE DIOXYGENASE_DECARBOXYLASE"/>
    <property type="match status" value="1"/>
</dbReference>
<keyword evidence="9" id="KW-1185">Reference proteome</keyword>
<evidence type="ECO:0000256" key="1">
    <source>
        <dbReference type="ARBA" id="ARBA00001954"/>
    </source>
</evidence>
<dbReference type="EMBL" id="JAGIXG020000015">
    <property type="protein sequence ID" value="KAI6782177.1"/>
    <property type="molecule type" value="Genomic_DNA"/>
</dbReference>
<keyword evidence="2" id="KW-0223">Dioxygenase</keyword>
<sequence>MSSTTIQTETQIRTLSVDRTWADPDALRGRFAAAMSAMYREEVPLYGDLMSLVTDVNSDTLDRGTGQTNTRSSPESLAAERHGAIRLGTPFELQTVRRIFSVLGMYPVGYYDLSVAGLPMHATCFRPTQVQSLDVNPFRVFTTLLRPDLIQRDEARTLAWKMLQNRKIFTDALLALLDVADAQQGRLDEDQAAFFISQALQTFSWQRMDVKSRIEGPPARKCPILLRQTSFLALEESVQFLKDGNARDSPSPDERELFQATHKARFGEIEERGAAVTAKGRQLYDELLTESMSRTAGLSVQAAEAVSREIFRRFPDDWSELRQQGLIYGEFSLARMPAETPVSKRDEKTSLLEQLMDEGIVTFRPVTYEDFLPFSAAGIFQSNLQAQRGLDLKPPISDFDGLVEALGVKPMDMEDWYAQAQRQSLEVVGRELGFGEQEWWS</sequence>
<gene>
    <name evidence="8" type="ORF">J7T54_002414</name>
</gene>
<comment type="similarity">
    <text evidence="5">Belongs to the 2-oxoadipate dioxygenase/decarboxylase family.</text>
</comment>
<evidence type="ECO:0000256" key="6">
    <source>
        <dbReference type="ARBA" id="ARBA00035023"/>
    </source>
</evidence>
<reference evidence="8" key="1">
    <citation type="journal article" date="2021" name="J Fungi (Basel)">
        <title>Genomic and Metabolomic Analyses of the Marine Fungus Emericellopsis cladophorae: Insights into Saltwater Adaptability Mechanisms and Its Biosynthetic Potential.</title>
        <authorList>
            <person name="Goncalves M.F.M."/>
            <person name="Hilario S."/>
            <person name="Van de Peer Y."/>
            <person name="Esteves A.C."/>
            <person name="Alves A."/>
        </authorList>
    </citation>
    <scope>NUCLEOTIDE SEQUENCE</scope>
    <source>
        <strain evidence="8">MUM 19.33</strain>
    </source>
</reference>
<evidence type="ECO:0000256" key="7">
    <source>
        <dbReference type="ARBA" id="ARBA00035045"/>
    </source>
</evidence>
<dbReference type="GeneID" id="75828926"/>
<comment type="cofactor">
    <cofactor evidence="1">
        <name>Fe(2+)</name>
        <dbReference type="ChEBI" id="CHEBI:29033"/>
    </cofactor>
</comment>
<evidence type="ECO:0000256" key="4">
    <source>
        <dbReference type="ARBA" id="ARBA00023004"/>
    </source>
</evidence>
<evidence type="ECO:0000313" key="8">
    <source>
        <dbReference type="EMBL" id="KAI6782177.1"/>
    </source>
</evidence>
<dbReference type="PANTHER" id="PTHR39479">
    <property type="match status" value="1"/>
</dbReference>
<dbReference type="SMART" id="SM01150">
    <property type="entry name" value="DUF1338"/>
    <property type="match status" value="1"/>
</dbReference>
<keyword evidence="4" id="KW-0408">Iron</keyword>
<evidence type="ECO:0000256" key="3">
    <source>
        <dbReference type="ARBA" id="ARBA00023002"/>
    </source>
</evidence>
<accession>A0A9Q0BDR9</accession>
<evidence type="ECO:0000256" key="5">
    <source>
        <dbReference type="ARBA" id="ARBA00035013"/>
    </source>
</evidence>
<reference evidence="8" key="2">
    <citation type="submission" date="2022-07" db="EMBL/GenBank/DDBJ databases">
        <authorList>
            <person name="Goncalves M.F.M."/>
            <person name="Hilario S."/>
            <person name="Van De Peer Y."/>
            <person name="Esteves A.C."/>
            <person name="Alves A."/>
        </authorList>
    </citation>
    <scope>NUCLEOTIDE SEQUENCE</scope>
    <source>
        <strain evidence="8">MUM 19.33</strain>
    </source>
</reference>
<dbReference type="AlphaFoldDB" id="A0A9Q0BDR9"/>
<name>A0A9Q0BDR9_9HYPO</name>
<dbReference type="Gene3D" id="3.10.180.80">
    <property type="entry name" value="Uncharacterised protein PF07063, DUF1338"/>
    <property type="match status" value="2"/>
</dbReference>
<dbReference type="RefSeq" id="XP_051363033.1">
    <property type="nucleotide sequence ID" value="XM_051505591.1"/>
</dbReference>
<dbReference type="Pfam" id="PF07063">
    <property type="entry name" value="HGLS"/>
    <property type="match status" value="2"/>
</dbReference>
<dbReference type="OrthoDB" id="8300246at2759"/>
<organism evidence="8 9">
    <name type="scientific">Emericellopsis cladophorae</name>
    <dbReference type="NCBI Taxonomy" id="2686198"/>
    <lineage>
        <taxon>Eukaryota</taxon>
        <taxon>Fungi</taxon>
        <taxon>Dikarya</taxon>
        <taxon>Ascomycota</taxon>
        <taxon>Pezizomycotina</taxon>
        <taxon>Sordariomycetes</taxon>
        <taxon>Hypocreomycetidae</taxon>
        <taxon>Hypocreales</taxon>
        <taxon>Bionectriaceae</taxon>
        <taxon>Emericellopsis</taxon>
    </lineage>
</organism>
<dbReference type="InterPro" id="IPR009770">
    <property type="entry name" value="HGLS"/>
</dbReference>
<comment type="caution">
    <text evidence="8">The sequence shown here is derived from an EMBL/GenBank/DDBJ whole genome shotgun (WGS) entry which is preliminary data.</text>
</comment>
<protein>
    <recommendedName>
        <fullName evidence="6">2-oxoadipate dioxygenase/decarboxylase</fullName>
        <ecNumber evidence="6">1.13.11.93</ecNumber>
    </recommendedName>
    <alternativeName>
        <fullName evidence="7">2-hydroxyglutarate synthase</fullName>
    </alternativeName>
</protein>